<keyword evidence="6" id="KW-0804">Transcription</keyword>
<dbReference type="InterPro" id="IPR007159">
    <property type="entry name" value="SpoVT-AbrB_dom"/>
</dbReference>
<dbReference type="InterPro" id="IPR037914">
    <property type="entry name" value="SpoVT-AbrB_sf"/>
</dbReference>
<keyword evidence="3" id="KW-0677">Repeat</keyword>
<evidence type="ECO:0000256" key="6">
    <source>
        <dbReference type="ARBA" id="ARBA00023163"/>
    </source>
</evidence>
<feature type="domain" description="SpoVT-AbrB" evidence="7">
    <location>
        <begin position="5"/>
        <end position="51"/>
    </location>
</feature>
<keyword evidence="8" id="KW-0131">Cell cycle</keyword>
<evidence type="ECO:0000256" key="5">
    <source>
        <dbReference type="ARBA" id="ARBA00023125"/>
    </source>
</evidence>
<dbReference type="GO" id="GO:0003700">
    <property type="term" value="F:DNA-binding transcription factor activity"/>
    <property type="evidence" value="ECO:0007669"/>
    <property type="project" value="InterPro"/>
</dbReference>
<name>T1DGI1_9ZZZZ</name>
<gene>
    <name evidence="8" type="ORF">B1A_00342</name>
</gene>
<reference evidence="8" key="2">
    <citation type="journal article" date="2014" name="ISME J.">
        <title>Microbial stratification in low pH oxic and suboxic macroscopic growths along an acid mine drainage.</title>
        <authorList>
            <person name="Mendez-Garcia C."/>
            <person name="Mesa V."/>
            <person name="Sprenger R.R."/>
            <person name="Richter M."/>
            <person name="Diez M.S."/>
            <person name="Solano J."/>
            <person name="Bargiela R."/>
            <person name="Golyshina O.V."/>
            <person name="Manteca A."/>
            <person name="Ramos J.L."/>
            <person name="Gallego J.R."/>
            <person name="Llorente I."/>
            <person name="Martins Dos Santos V.A."/>
            <person name="Jensen O.N."/>
            <person name="Pelaez A.I."/>
            <person name="Sanchez J."/>
            <person name="Ferrer M."/>
        </authorList>
    </citation>
    <scope>NUCLEOTIDE SEQUENCE</scope>
</reference>
<reference evidence="8" key="1">
    <citation type="submission" date="2013-08" db="EMBL/GenBank/DDBJ databases">
        <authorList>
            <person name="Mendez C."/>
            <person name="Richter M."/>
            <person name="Ferrer M."/>
            <person name="Sanchez J."/>
        </authorList>
    </citation>
    <scope>NUCLEOTIDE SEQUENCE</scope>
</reference>
<keyword evidence="5" id="KW-0238">DNA-binding</keyword>
<proteinExistence type="inferred from homology"/>
<dbReference type="NCBIfam" id="TIGR00242">
    <property type="entry name" value="division/cell wall cluster transcriptional repressor MraZ"/>
    <property type="match status" value="1"/>
</dbReference>
<feature type="domain" description="SpoVT-AbrB" evidence="7">
    <location>
        <begin position="80"/>
        <end position="123"/>
    </location>
</feature>
<dbReference type="InterPro" id="IPR038619">
    <property type="entry name" value="MraZ_sf"/>
</dbReference>
<keyword evidence="2" id="KW-0963">Cytoplasm</keyword>
<dbReference type="AlphaFoldDB" id="T1DGI1"/>
<dbReference type="InterPro" id="IPR020603">
    <property type="entry name" value="MraZ_dom"/>
</dbReference>
<dbReference type="SUPFAM" id="SSF89447">
    <property type="entry name" value="AbrB/MazE/MraZ-like"/>
    <property type="match status" value="1"/>
</dbReference>
<dbReference type="GO" id="GO:0051301">
    <property type="term" value="P:cell division"/>
    <property type="evidence" value="ECO:0007669"/>
    <property type="project" value="UniProtKB-KW"/>
</dbReference>
<protein>
    <recommendedName>
        <fullName evidence="1">Transcriptional regulator MraZ</fullName>
    </recommendedName>
</protein>
<evidence type="ECO:0000259" key="7">
    <source>
        <dbReference type="PROSITE" id="PS51740"/>
    </source>
</evidence>
<dbReference type="CDD" id="cd16321">
    <property type="entry name" value="MraZ_C"/>
    <property type="match status" value="1"/>
</dbReference>
<dbReference type="GO" id="GO:0000976">
    <property type="term" value="F:transcription cis-regulatory region binding"/>
    <property type="evidence" value="ECO:0007669"/>
    <property type="project" value="TreeGrafter"/>
</dbReference>
<evidence type="ECO:0000256" key="4">
    <source>
        <dbReference type="ARBA" id="ARBA00023015"/>
    </source>
</evidence>
<evidence type="ECO:0000256" key="1">
    <source>
        <dbReference type="ARBA" id="ARBA00013860"/>
    </source>
</evidence>
<dbReference type="InterPro" id="IPR035642">
    <property type="entry name" value="MraZ_N"/>
</dbReference>
<evidence type="ECO:0000313" key="8">
    <source>
        <dbReference type="EMBL" id="EQD80955.1"/>
    </source>
</evidence>
<dbReference type="PROSITE" id="PS51740">
    <property type="entry name" value="SPOVT_ABRB"/>
    <property type="match status" value="2"/>
</dbReference>
<dbReference type="CDD" id="cd16320">
    <property type="entry name" value="MraZ_N"/>
    <property type="match status" value="1"/>
</dbReference>
<dbReference type="PANTHER" id="PTHR34701:SF1">
    <property type="entry name" value="TRANSCRIPTIONAL REGULATOR MRAZ"/>
    <property type="match status" value="1"/>
</dbReference>
<dbReference type="InterPro" id="IPR035644">
    <property type="entry name" value="MraZ_C"/>
</dbReference>
<dbReference type="PANTHER" id="PTHR34701">
    <property type="entry name" value="TRANSCRIPTIONAL REGULATOR MRAZ"/>
    <property type="match status" value="1"/>
</dbReference>
<accession>T1DGI1</accession>
<organism evidence="8">
    <name type="scientific">mine drainage metagenome</name>
    <dbReference type="NCBI Taxonomy" id="410659"/>
    <lineage>
        <taxon>unclassified sequences</taxon>
        <taxon>metagenomes</taxon>
        <taxon>ecological metagenomes</taxon>
    </lineage>
</organism>
<dbReference type="Gene3D" id="3.40.1550.20">
    <property type="entry name" value="Transcriptional regulator MraZ domain"/>
    <property type="match status" value="1"/>
</dbReference>
<dbReference type="EMBL" id="AUZX01000263">
    <property type="protein sequence ID" value="EQD80955.1"/>
    <property type="molecule type" value="Genomic_DNA"/>
</dbReference>
<evidence type="ECO:0000256" key="2">
    <source>
        <dbReference type="ARBA" id="ARBA00022490"/>
    </source>
</evidence>
<keyword evidence="8" id="KW-0132">Cell division</keyword>
<dbReference type="Pfam" id="PF02381">
    <property type="entry name" value="MraZ"/>
    <property type="match status" value="2"/>
</dbReference>
<dbReference type="GO" id="GO:2000143">
    <property type="term" value="P:negative regulation of DNA-templated transcription initiation"/>
    <property type="evidence" value="ECO:0007669"/>
    <property type="project" value="TreeGrafter"/>
</dbReference>
<dbReference type="HAMAP" id="MF_01008">
    <property type="entry name" value="MraZ"/>
    <property type="match status" value="1"/>
</dbReference>
<dbReference type="InterPro" id="IPR003444">
    <property type="entry name" value="MraZ"/>
</dbReference>
<keyword evidence="4" id="KW-0805">Transcription regulation</keyword>
<evidence type="ECO:0000256" key="3">
    <source>
        <dbReference type="ARBA" id="ARBA00022737"/>
    </source>
</evidence>
<sequence length="150" mass="17382">MFRGATKITLDDKGRMVMPTRYREQITERAQGKLVVTVDRDRCLLIYPLPEWDLIESKLMSLPTLHAQARRLQRLMVGHATDLELDGHGRMLLPPELRAYAGLERHGMLIGQGNRFELWDESLWGERLDEWRKTEQAATDLPSELETLSL</sequence>
<comment type="caution">
    <text evidence="8">The sequence shown here is derived from an EMBL/GenBank/DDBJ whole genome shotgun (WGS) entry which is preliminary data.</text>
</comment>